<proteinExistence type="predicted"/>
<evidence type="ECO:0000313" key="1">
    <source>
        <dbReference type="EMBL" id="JAD93431.1"/>
    </source>
</evidence>
<dbReference type="AlphaFoldDB" id="A0A0A9E058"/>
<protein>
    <submittedName>
        <fullName evidence="1">Uncharacterized protein</fullName>
    </submittedName>
</protein>
<organism evidence="1">
    <name type="scientific">Arundo donax</name>
    <name type="common">Giant reed</name>
    <name type="synonym">Donax arundinaceus</name>
    <dbReference type="NCBI Taxonomy" id="35708"/>
    <lineage>
        <taxon>Eukaryota</taxon>
        <taxon>Viridiplantae</taxon>
        <taxon>Streptophyta</taxon>
        <taxon>Embryophyta</taxon>
        <taxon>Tracheophyta</taxon>
        <taxon>Spermatophyta</taxon>
        <taxon>Magnoliopsida</taxon>
        <taxon>Liliopsida</taxon>
        <taxon>Poales</taxon>
        <taxon>Poaceae</taxon>
        <taxon>PACMAD clade</taxon>
        <taxon>Arundinoideae</taxon>
        <taxon>Arundineae</taxon>
        <taxon>Arundo</taxon>
    </lineage>
</organism>
<dbReference type="EMBL" id="GBRH01204464">
    <property type="protein sequence ID" value="JAD93431.1"/>
    <property type="molecule type" value="Transcribed_RNA"/>
</dbReference>
<name>A0A0A9E058_ARUDO</name>
<sequence length="190" mass="19444">MRAMKSVQTAAGVGAGGASLMSFVPSDHGLQHNVYAGYSPYFSDYGYPLSYYQAYGGLQGAQQYAVFGGGATAAGVTMAANPTSGFYPYFQYNPGSAATVGYSVARYPQLYQYTTPAMGATTTAATLTAVAGGLQQCGGAVALTPNSIGQAGMTMSLTAPTLPAPTAQYQYSRLIPSHVAAAPDQKPSLA</sequence>
<reference evidence="1" key="2">
    <citation type="journal article" date="2015" name="Data Brief">
        <title>Shoot transcriptome of the giant reed, Arundo donax.</title>
        <authorList>
            <person name="Barrero R.A."/>
            <person name="Guerrero F.D."/>
            <person name="Moolhuijzen P."/>
            <person name="Goolsby J.A."/>
            <person name="Tidwell J."/>
            <person name="Bellgard S.E."/>
            <person name="Bellgard M.I."/>
        </authorList>
    </citation>
    <scope>NUCLEOTIDE SEQUENCE</scope>
    <source>
        <tissue evidence="1">Shoot tissue taken approximately 20 cm above the soil surface</tissue>
    </source>
</reference>
<reference evidence="1" key="1">
    <citation type="submission" date="2014-09" db="EMBL/GenBank/DDBJ databases">
        <authorList>
            <person name="Magalhaes I.L.F."/>
            <person name="Oliveira U."/>
            <person name="Santos F.R."/>
            <person name="Vidigal T.H.D.A."/>
            <person name="Brescovit A.D."/>
            <person name="Santos A.J."/>
        </authorList>
    </citation>
    <scope>NUCLEOTIDE SEQUENCE</scope>
    <source>
        <tissue evidence="1">Shoot tissue taken approximately 20 cm above the soil surface</tissue>
    </source>
</reference>
<accession>A0A0A9E058</accession>